<dbReference type="AlphaFoldDB" id="A0A8B5XR07"/>
<gene>
    <name evidence="1" type="ORF">FQP34_22965</name>
</gene>
<evidence type="ECO:0000313" key="1">
    <source>
        <dbReference type="EMBL" id="TVX77282.1"/>
    </source>
</evidence>
<dbReference type="EMBL" id="VNKI01000012">
    <property type="protein sequence ID" value="TVX77282.1"/>
    <property type="molecule type" value="Genomic_DNA"/>
</dbReference>
<evidence type="ECO:0000313" key="2">
    <source>
        <dbReference type="Proteomes" id="UP000317770"/>
    </source>
</evidence>
<protein>
    <submittedName>
        <fullName evidence="1">Uncharacterized protein</fullName>
    </submittedName>
</protein>
<proteinExistence type="predicted"/>
<sequence length="77" mass="9109">MSTGNAHYMNASKEMTIWNVSATVAAKNDWNEKRQYYFAFNDFRSKSCFARYPKVQGIPFQLVRRSKLVFLFPYDLI</sequence>
<dbReference type="Proteomes" id="UP000317770">
    <property type="component" value="Unassembled WGS sequence"/>
</dbReference>
<comment type="caution">
    <text evidence="1">The sequence shown here is derived from an EMBL/GenBank/DDBJ whole genome shotgun (WGS) entry which is preliminary data.</text>
</comment>
<dbReference type="RefSeq" id="WP_427652941.1">
    <property type="nucleotide sequence ID" value="NZ_JBNNSJ010000002.1"/>
</dbReference>
<reference evidence="1 2" key="1">
    <citation type="submission" date="2019-07" db="EMBL/GenBank/DDBJ databases">
        <title>Genome assembly of Bacillus simplex strain GGC-P6A.</title>
        <authorList>
            <person name="Jennings M.E."/>
            <person name="Barton H.A."/>
        </authorList>
    </citation>
    <scope>NUCLEOTIDE SEQUENCE [LARGE SCALE GENOMIC DNA]</scope>
    <source>
        <strain evidence="1 2">GGC-P6A</strain>
    </source>
</reference>
<organism evidence="1 2">
    <name type="scientific">Peribacillus simplex</name>
    <dbReference type="NCBI Taxonomy" id="1478"/>
    <lineage>
        <taxon>Bacteria</taxon>
        <taxon>Bacillati</taxon>
        <taxon>Bacillota</taxon>
        <taxon>Bacilli</taxon>
        <taxon>Bacillales</taxon>
        <taxon>Bacillaceae</taxon>
        <taxon>Peribacillus</taxon>
    </lineage>
</organism>
<name>A0A8B5XR07_9BACI</name>
<accession>A0A8B5XR07</accession>